<feature type="transmembrane region" description="Helical" evidence="1">
    <location>
        <begin position="20"/>
        <end position="38"/>
    </location>
</feature>
<accession>A0A3S4UGH3</accession>
<keyword evidence="1" id="KW-0472">Membrane</keyword>
<evidence type="ECO:0000313" key="3">
    <source>
        <dbReference type="Proteomes" id="UP000288215"/>
    </source>
</evidence>
<name>A0A3S4UGH3_METS7</name>
<keyword evidence="1" id="KW-0812">Transmembrane</keyword>
<organism evidence="2 3">
    <name type="scientific">Methanosuratincola subterraneus</name>
    <dbReference type="NCBI Taxonomy" id="2593994"/>
    <lineage>
        <taxon>Archaea</taxon>
        <taxon>Thermoproteota</taxon>
        <taxon>Methanosuratincolia</taxon>
        <taxon>Candidatus Methanomethylicales</taxon>
        <taxon>Candidatus Methanomethylicaceae</taxon>
        <taxon>Candidatus Methanosuratincola (ex Vanwonterghem et al. 2016)</taxon>
    </lineage>
</organism>
<evidence type="ECO:0000256" key="1">
    <source>
        <dbReference type="SAM" id="Phobius"/>
    </source>
</evidence>
<dbReference type="AlphaFoldDB" id="A0A3S4UGH3"/>
<reference evidence="2 3" key="1">
    <citation type="submission" date="2018-12" db="EMBL/GenBank/DDBJ databases">
        <title>The complete genome of the methanogenic archaea of the candidate phylum Verstraetearchaeota, obtained from the metagenome of underground thermal water.</title>
        <authorList>
            <person name="Kadnikov V.V."/>
            <person name="Mardanov A.V."/>
            <person name="Beletsky A.V."/>
            <person name="Karnachuk O.V."/>
            <person name="Ravin N.V."/>
        </authorList>
    </citation>
    <scope>NUCLEOTIDE SEQUENCE [LARGE SCALE GENOMIC DNA]</scope>
    <source>
        <strain evidence="2">Ch88</strain>
    </source>
</reference>
<protein>
    <submittedName>
        <fullName evidence="2">Uncharacterized protein</fullName>
    </submittedName>
</protein>
<evidence type="ECO:0000313" key="2">
    <source>
        <dbReference type="EMBL" id="RWX73381.1"/>
    </source>
</evidence>
<comment type="caution">
    <text evidence="2">The sequence shown here is derived from an EMBL/GenBank/DDBJ whole genome shotgun (WGS) entry which is preliminary data.</text>
</comment>
<gene>
    <name evidence="2" type="ORF">Metus_1355</name>
</gene>
<dbReference type="EMBL" id="RXGA01000003">
    <property type="protein sequence ID" value="RWX73381.1"/>
    <property type="molecule type" value="Genomic_DNA"/>
</dbReference>
<sequence>MSIVKKCRKIEQENKKDENFSILMHFHKWLFGIFYIFGF</sequence>
<keyword evidence="1" id="KW-1133">Transmembrane helix</keyword>
<dbReference type="Proteomes" id="UP000288215">
    <property type="component" value="Unassembled WGS sequence"/>
</dbReference>
<proteinExistence type="predicted"/>